<gene>
    <name evidence="1" type="ORF">Poli38472_010190</name>
</gene>
<dbReference type="AlphaFoldDB" id="A0A8K1C911"/>
<reference evidence="1" key="1">
    <citation type="submission" date="2019-03" db="EMBL/GenBank/DDBJ databases">
        <title>Long read genome sequence of the mycoparasitic Pythium oligandrum ATCC 38472 isolated from sugarbeet rhizosphere.</title>
        <authorList>
            <person name="Gaulin E."/>
        </authorList>
    </citation>
    <scope>NUCLEOTIDE SEQUENCE</scope>
    <source>
        <strain evidence="1">ATCC 38472_TT</strain>
    </source>
</reference>
<accession>A0A8K1C911</accession>
<dbReference type="Proteomes" id="UP000794436">
    <property type="component" value="Unassembled WGS sequence"/>
</dbReference>
<evidence type="ECO:0000313" key="2">
    <source>
        <dbReference type="Proteomes" id="UP000794436"/>
    </source>
</evidence>
<keyword evidence="2" id="KW-1185">Reference proteome</keyword>
<dbReference type="EMBL" id="SPLM01000111">
    <property type="protein sequence ID" value="TMW58631.1"/>
    <property type="molecule type" value="Genomic_DNA"/>
</dbReference>
<evidence type="ECO:0000313" key="1">
    <source>
        <dbReference type="EMBL" id="TMW58631.1"/>
    </source>
</evidence>
<organism evidence="1 2">
    <name type="scientific">Pythium oligandrum</name>
    <name type="common">Mycoparasitic fungus</name>
    <dbReference type="NCBI Taxonomy" id="41045"/>
    <lineage>
        <taxon>Eukaryota</taxon>
        <taxon>Sar</taxon>
        <taxon>Stramenopiles</taxon>
        <taxon>Oomycota</taxon>
        <taxon>Peronosporomycetes</taxon>
        <taxon>Pythiales</taxon>
        <taxon>Pythiaceae</taxon>
        <taxon>Pythium</taxon>
    </lineage>
</organism>
<sequence length="101" mass="11769">MNIAIIRRDFSLVRFLHENRSEGYDVEVLDALDEYHTRSVDRIVGLLAPNRPMDDNSRRMRLERQAKNPLQGLFKEVDEYDDDSDSDLEELLDASIVQSSE</sequence>
<comment type="caution">
    <text evidence="1">The sequence shown here is derived from an EMBL/GenBank/DDBJ whole genome shotgun (WGS) entry which is preliminary data.</text>
</comment>
<protein>
    <submittedName>
        <fullName evidence="1">Uncharacterized protein</fullName>
    </submittedName>
</protein>
<name>A0A8K1C911_PYTOL</name>
<proteinExistence type="predicted"/>